<protein>
    <submittedName>
        <fullName evidence="1">Uncharacterized protein</fullName>
    </submittedName>
</protein>
<dbReference type="EMBL" id="AANZ01000027">
    <property type="protein sequence ID" value="EAQ77812.1"/>
    <property type="molecule type" value="Genomic_DNA"/>
</dbReference>
<dbReference type="AlphaFoldDB" id="A4A031"/>
<gene>
    <name evidence="1" type="ORF">DSM3645_05909</name>
</gene>
<sequence length="25" mass="2808">MLRTLLQEALLPEASVQSLQEIVLL</sequence>
<proteinExistence type="predicted"/>
<comment type="caution">
    <text evidence="1">The sequence shown here is derived from an EMBL/GenBank/DDBJ whole genome shotgun (WGS) entry which is preliminary data.</text>
</comment>
<dbReference type="Proteomes" id="UP000004358">
    <property type="component" value="Unassembled WGS sequence"/>
</dbReference>
<dbReference type="STRING" id="314230.DSM3645_05909"/>
<evidence type="ECO:0000313" key="2">
    <source>
        <dbReference type="Proteomes" id="UP000004358"/>
    </source>
</evidence>
<organism evidence="1 2">
    <name type="scientific">Blastopirellula marina DSM 3645</name>
    <dbReference type="NCBI Taxonomy" id="314230"/>
    <lineage>
        <taxon>Bacteria</taxon>
        <taxon>Pseudomonadati</taxon>
        <taxon>Planctomycetota</taxon>
        <taxon>Planctomycetia</taxon>
        <taxon>Pirellulales</taxon>
        <taxon>Pirellulaceae</taxon>
        <taxon>Blastopirellula</taxon>
    </lineage>
</organism>
<dbReference type="HOGENOM" id="CLU_3418764_0_0_0"/>
<reference evidence="1 2" key="1">
    <citation type="submission" date="2006-02" db="EMBL/GenBank/DDBJ databases">
        <authorList>
            <person name="Amann R."/>
            <person name="Ferriera S."/>
            <person name="Johnson J."/>
            <person name="Kravitz S."/>
            <person name="Halpern A."/>
            <person name="Remington K."/>
            <person name="Beeson K."/>
            <person name="Tran B."/>
            <person name="Rogers Y.-H."/>
            <person name="Friedman R."/>
            <person name="Venter J.C."/>
        </authorList>
    </citation>
    <scope>NUCLEOTIDE SEQUENCE [LARGE SCALE GENOMIC DNA]</scope>
    <source>
        <strain evidence="1 2">DSM 3645</strain>
    </source>
</reference>
<evidence type="ECO:0000313" key="1">
    <source>
        <dbReference type="EMBL" id="EAQ77812.1"/>
    </source>
</evidence>
<name>A4A031_9BACT</name>
<accession>A4A031</accession>